<feature type="domain" description="HMA" evidence="5">
    <location>
        <begin position="112"/>
        <end position="176"/>
    </location>
</feature>
<keyword evidence="1" id="KW-0479">Metal-binding</keyword>
<name>A0A9D5C781_9LILI</name>
<protein>
    <recommendedName>
        <fullName evidence="5">HMA domain-containing protein</fullName>
    </recommendedName>
</protein>
<dbReference type="GO" id="GO:0046872">
    <property type="term" value="F:metal ion binding"/>
    <property type="evidence" value="ECO:0007669"/>
    <property type="project" value="UniProtKB-KW"/>
</dbReference>
<dbReference type="Gene3D" id="3.30.70.100">
    <property type="match status" value="2"/>
</dbReference>
<comment type="caution">
    <text evidence="6">The sequence shown here is derived from an EMBL/GenBank/DDBJ whole genome shotgun (WGS) entry which is preliminary data.</text>
</comment>
<proteinExistence type="inferred from homology"/>
<feature type="region of interest" description="Disordered" evidence="4">
    <location>
        <begin position="177"/>
        <end position="203"/>
    </location>
</feature>
<dbReference type="PANTHER" id="PTHR46195">
    <property type="entry name" value="HEAVY METAL-ASSOCIATED ISOPRENYLATED PLANT PROTEIN 7"/>
    <property type="match status" value="1"/>
</dbReference>
<dbReference type="CDD" id="cd00371">
    <property type="entry name" value="HMA"/>
    <property type="match status" value="2"/>
</dbReference>
<evidence type="ECO:0000259" key="5">
    <source>
        <dbReference type="PROSITE" id="PS50846"/>
    </source>
</evidence>
<dbReference type="InterPro" id="IPR044577">
    <property type="entry name" value="HIPP4/7/8/17/18/19"/>
</dbReference>
<evidence type="ECO:0000256" key="3">
    <source>
        <dbReference type="ARBA" id="ARBA00024045"/>
    </source>
</evidence>
<dbReference type="InterPro" id="IPR006121">
    <property type="entry name" value="HMA_dom"/>
</dbReference>
<dbReference type="OrthoDB" id="689350at2759"/>
<dbReference type="SUPFAM" id="SSF55008">
    <property type="entry name" value="HMA, heavy metal-associated domain"/>
    <property type="match status" value="2"/>
</dbReference>
<evidence type="ECO:0000256" key="4">
    <source>
        <dbReference type="SAM" id="MobiDB-lite"/>
    </source>
</evidence>
<organism evidence="6 7">
    <name type="scientific">Dioscorea zingiberensis</name>
    <dbReference type="NCBI Taxonomy" id="325984"/>
    <lineage>
        <taxon>Eukaryota</taxon>
        <taxon>Viridiplantae</taxon>
        <taxon>Streptophyta</taxon>
        <taxon>Embryophyta</taxon>
        <taxon>Tracheophyta</taxon>
        <taxon>Spermatophyta</taxon>
        <taxon>Magnoliopsida</taxon>
        <taxon>Liliopsida</taxon>
        <taxon>Dioscoreales</taxon>
        <taxon>Dioscoreaceae</taxon>
        <taxon>Dioscorea</taxon>
    </lineage>
</organism>
<feature type="compositionally biased region" description="Basic and acidic residues" evidence="4">
    <location>
        <begin position="178"/>
        <end position="203"/>
    </location>
</feature>
<gene>
    <name evidence="6" type="ORF">J5N97_024723</name>
</gene>
<evidence type="ECO:0000313" key="7">
    <source>
        <dbReference type="Proteomes" id="UP001085076"/>
    </source>
</evidence>
<reference evidence="6" key="2">
    <citation type="journal article" date="2022" name="Hortic Res">
        <title>The genome of Dioscorea zingiberensis sheds light on the biosynthesis, origin and evolution of the medicinally important diosgenin saponins.</title>
        <authorList>
            <person name="Li Y."/>
            <person name="Tan C."/>
            <person name="Li Z."/>
            <person name="Guo J."/>
            <person name="Li S."/>
            <person name="Chen X."/>
            <person name="Wang C."/>
            <person name="Dai X."/>
            <person name="Yang H."/>
            <person name="Song W."/>
            <person name="Hou L."/>
            <person name="Xu J."/>
            <person name="Tong Z."/>
            <person name="Xu A."/>
            <person name="Yuan X."/>
            <person name="Wang W."/>
            <person name="Yang Q."/>
            <person name="Chen L."/>
            <person name="Sun Z."/>
            <person name="Wang K."/>
            <person name="Pan B."/>
            <person name="Chen J."/>
            <person name="Bao Y."/>
            <person name="Liu F."/>
            <person name="Qi X."/>
            <person name="Gang D.R."/>
            <person name="Wen J."/>
            <person name="Li J."/>
        </authorList>
    </citation>
    <scope>NUCLEOTIDE SEQUENCE</scope>
    <source>
        <strain evidence="6">Dzin_1.0</strain>
    </source>
</reference>
<keyword evidence="7" id="KW-1185">Reference proteome</keyword>
<dbReference type="PROSITE" id="PS50846">
    <property type="entry name" value="HMA_2"/>
    <property type="match status" value="2"/>
</dbReference>
<dbReference type="PANTHER" id="PTHR46195:SF10">
    <property type="entry name" value="HEAVY METAL-ASSOCIATED DOMAIN CONTAINING PROTEIN, EXPRESSED"/>
    <property type="match status" value="1"/>
</dbReference>
<keyword evidence="2" id="KW-0449">Lipoprotein</keyword>
<comment type="similarity">
    <text evidence="3">Belongs to the HIPP family.</text>
</comment>
<dbReference type="EMBL" id="JAGGNH010000007">
    <property type="protein sequence ID" value="KAJ0967806.1"/>
    <property type="molecule type" value="Genomic_DNA"/>
</dbReference>
<keyword evidence="2" id="KW-0636">Prenylation</keyword>
<evidence type="ECO:0000313" key="6">
    <source>
        <dbReference type="EMBL" id="KAJ0967806.1"/>
    </source>
</evidence>
<dbReference type="Proteomes" id="UP001085076">
    <property type="component" value="Miscellaneous, Linkage group lg07"/>
</dbReference>
<dbReference type="InterPro" id="IPR036163">
    <property type="entry name" value="HMA_dom_sf"/>
</dbReference>
<feature type="domain" description="HMA" evidence="5">
    <location>
        <begin position="19"/>
        <end position="83"/>
    </location>
</feature>
<sequence>MGEEQIEEGEKKKEEEEEASEIVLKVDMHCEGCAKKVAKALRGFQGVEDVKVDCMTKKVVIKGKALDPNEIYERVQRKTNRKIEVISPLPKSVEEEKKVDAPKDKKKEEPKAITVILKVHMHCEACAQVIQKKIKKVEGVESARTDLLNNEVIVKGNFDPTKIVEYVYRRTKKQASIVKDEKKEEESEEKKEEEKEKGDEDEKNELKKFKHYLEYYYSYSSPPPQIFSDENPNACSIM</sequence>
<evidence type="ECO:0000256" key="1">
    <source>
        <dbReference type="ARBA" id="ARBA00022723"/>
    </source>
</evidence>
<evidence type="ECO:0000256" key="2">
    <source>
        <dbReference type="ARBA" id="ARBA00023289"/>
    </source>
</evidence>
<accession>A0A9D5C781</accession>
<dbReference type="Pfam" id="PF00403">
    <property type="entry name" value="HMA"/>
    <property type="match status" value="2"/>
</dbReference>
<dbReference type="AlphaFoldDB" id="A0A9D5C781"/>
<reference evidence="6" key="1">
    <citation type="submission" date="2021-03" db="EMBL/GenBank/DDBJ databases">
        <authorList>
            <person name="Li Z."/>
            <person name="Yang C."/>
        </authorList>
    </citation>
    <scope>NUCLEOTIDE SEQUENCE</scope>
    <source>
        <strain evidence="6">Dzin_1.0</strain>
        <tissue evidence="6">Leaf</tissue>
    </source>
</reference>